<feature type="compositionally biased region" description="Basic and acidic residues" evidence="1">
    <location>
        <begin position="7"/>
        <end position="31"/>
    </location>
</feature>
<reference evidence="2 3" key="1">
    <citation type="submission" date="2020-08" db="EMBL/GenBank/DDBJ databases">
        <title>A Genomic Blueprint of the Chicken Gut Microbiome.</title>
        <authorList>
            <person name="Gilroy R."/>
            <person name="Ravi A."/>
            <person name="Getino M."/>
            <person name="Pursley I."/>
            <person name="Horton D.L."/>
            <person name="Alikhan N.-F."/>
            <person name="Baker D."/>
            <person name="Gharbi K."/>
            <person name="Hall N."/>
            <person name="Watson M."/>
            <person name="Adriaenssens E.M."/>
            <person name="Foster-Nyarko E."/>
            <person name="Jarju S."/>
            <person name="Secka A."/>
            <person name="Antonio M."/>
            <person name="Oren A."/>
            <person name="Chaudhuri R."/>
            <person name="La Ragione R.M."/>
            <person name="Hildebrand F."/>
            <person name="Pallen M.J."/>
        </authorList>
    </citation>
    <scope>NUCLEOTIDE SEQUENCE [LARGE SCALE GENOMIC DNA]</scope>
    <source>
        <strain evidence="2 3">Sa1BUA2</strain>
    </source>
</reference>
<evidence type="ECO:0000256" key="1">
    <source>
        <dbReference type="SAM" id="MobiDB-lite"/>
    </source>
</evidence>
<protein>
    <submittedName>
        <fullName evidence="2">DUF3941 domain-containing protein</fullName>
    </submittedName>
</protein>
<gene>
    <name evidence="2" type="ORF">H9631_01950</name>
</gene>
<name>A0ABR8VHF8_9BACI</name>
<sequence length="44" mass="5352">MRYNTSDNDKKARDHQARREAKNIRHEEERKAGKHQHSKKTDHL</sequence>
<evidence type="ECO:0000313" key="2">
    <source>
        <dbReference type="EMBL" id="MBD8003831.1"/>
    </source>
</evidence>
<organism evidence="2 3">
    <name type="scientific">Bacillus norwichensis</name>
    <dbReference type="NCBI Taxonomy" id="2762217"/>
    <lineage>
        <taxon>Bacteria</taxon>
        <taxon>Bacillati</taxon>
        <taxon>Bacillota</taxon>
        <taxon>Bacilli</taxon>
        <taxon>Bacillales</taxon>
        <taxon>Bacillaceae</taxon>
        <taxon>Bacillus</taxon>
    </lineage>
</organism>
<dbReference type="Proteomes" id="UP000648182">
    <property type="component" value="Unassembled WGS sequence"/>
</dbReference>
<feature type="region of interest" description="Disordered" evidence="1">
    <location>
        <begin position="1"/>
        <end position="44"/>
    </location>
</feature>
<evidence type="ECO:0000313" key="3">
    <source>
        <dbReference type="Proteomes" id="UP000648182"/>
    </source>
</evidence>
<dbReference type="EMBL" id="JACSPV010000002">
    <property type="protein sequence ID" value="MBD8003831.1"/>
    <property type="molecule type" value="Genomic_DNA"/>
</dbReference>
<keyword evidence="3" id="KW-1185">Reference proteome</keyword>
<dbReference type="RefSeq" id="WP_191809570.1">
    <property type="nucleotide sequence ID" value="NZ_JACSPV010000002.1"/>
</dbReference>
<proteinExistence type="predicted"/>
<accession>A0ABR8VHF8</accession>
<comment type="caution">
    <text evidence="2">The sequence shown here is derived from an EMBL/GenBank/DDBJ whole genome shotgun (WGS) entry which is preliminary data.</text>
</comment>